<dbReference type="Proteomes" id="UP000789901">
    <property type="component" value="Unassembled WGS sequence"/>
</dbReference>
<accession>A0ABM8VYB2</accession>
<gene>
    <name evidence="1" type="ORF">GMARGA_LOCUS1074</name>
</gene>
<reference evidence="1 2" key="1">
    <citation type="submission" date="2021-06" db="EMBL/GenBank/DDBJ databases">
        <authorList>
            <person name="Kallberg Y."/>
            <person name="Tangrot J."/>
            <person name="Rosling A."/>
        </authorList>
    </citation>
    <scope>NUCLEOTIDE SEQUENCE [LARGE SCALE GENOMIC DNA]</scope>
    <source>
        <strain evidence="1 2">120-4 pot B 10/14</strain>
    </source>
</reference>
<organism evidence="1 2">
    <name type="scientific">Gigaspora margarita</name>
    <dbReference type="NCBI Taxonomy" id="4874"/>
    <lineage>
        <taxon>Eukaryota</taxon>
        <taxon>Fungi</taxon>
        <taxon>Fungi incertae sedis</taxon>
        <taxon>Mucoromycota</taxon>
        <taxon>Glomeromycotina</taxon>
        <taxon>Glomeromycetes</taxon>
        <taxon>Diversisporales</taxon>
        <taxon>Gigasporaceae</taxon>
        <taxon>Gigaspora</taxon>
    </lineage>
</organism>
<comment type="caution">
    <text evidence="1">The sequence shown here is derived from an EMBL/GenBank/DDBJ whole genome shotgun (WGS) entry which is preliminary data.</text>
</comment>
<evidence type="ECO:0000313" key="1">
    <source>
        <dbReference type="EMBL" id="CAG8477535.1"/>
    </source>
</evidence>
<protein>
    <submittedName>
        <fullName evidence="1">32479_t:CDS:1</fullName>
    </submittedName>
</protein>
<dbReference type="EMBL" id="CAJVQB010000245">
    <property type="protein sequence ID" value="CAG8477535.1"/>
    <property type="molecule type" value="Genomic_DNA"/>
</dbReference>
<sequence>MGKNLRNIANFCQNACGDENIREFSEVFDQGLPKEYSVVIKRLPPDTSTTTVTPLPDTATIMSWPGENKKLCGLDLADLEEKIAVLTALTKIWQFSFEVNEFMIVT</sequence>
<keyword evidence="2" id="KW-1185">Reference proteome</keyword>
<name>A0ABM8VYB2_GIGMA</name>
<evidence type="ECO:0000313" key="2">
    <source>
        <dbReference type="Proteomes" id="UP000789901"/>
    </source>
</evidence>
<proteinExistence type="predicted"/>